<evidence type="ECO:0000313" key="8">
    <source>
        <dbReference type="EMBL" id="RLE49727.1"/>
    </source>
</evidence>
<evidence type="ECO:0000256" key="1">
    <source>
        <dbReference type="ARBA" id="ARBA00004141"/>
    </source>
</evidence>
<protein>
    <submittedName>
        <fullName evidence="8">MFS transporter</fullName>
    </submittedName>
</protein>
<reference evidence="8 9" key="1">
    <citation type="submission" date="2018-06" db="EMBL/GenBank/DDBJ databases">
        <title>Extensive metabolic versatility and redundancy in microbially diverse, dynamic hydrothermal sediments.</title>
        <authorList>
            <person name="Dombrowski N."/>
            <person name="Teske A."/>
            <person name="Baker B.J."/>
        </authorList>
    </citation>
    <scope>NUCLEOTIDE SEQUENCE [LARGE SCALE GENOMIC DNA]</scope>
    <source>
        <strain evidence="8">B30_G17</strain>
    </source>
</reference>
<dbReference type="AlphaFoldDB" id="A0A497ER69"/>
<dbReference type="PROSITE" id="PS50850">
    <property type="entry name" value="MFS"/>
    <property type="match status" value="1"/>
</dbReference>
<feature type="transmembrane region" description="Helical" evidence="6">
    <location>
        <begin position="71"/>
        <end position="94"/>
    </location>
</feature>
<dbReference type="PANTHER" id="PTHR23511:SF34">
    <property type="entry name" value="SYNAPTIC VESICLE GLYCOPROTEIN 2"/>
    <property type="match status" value="1"/>
</dbReference>
<accession>A0A497ER69</accession>
<feature type="transmembrane region" description="Helical" evidence="6">
    <location>
        <begin position="272"/>
        <end position="291"/>
    </location>
</feature>
<dbReference type="GO" id="GO:0016020">
    <property type="term" value="C:membrane"/>
    <property type="evidence" value="ECO:0007669"/>
    <property type="project" value="UniProtKB-SubCell"/>
</dbReference>
<evidence type="ECO:0000256" key="2">
    <source>
        <dbReference type="ARBA" id="ARBA00022448"/>
    </source>
</evidence>
<sequence length="392" mass="43213">TLPAIISSLKLIGIEIQLMAASTTIGMLIGASISGPIADRIGRKKTCIILALLASISNILVYLLYGSFISMFILRVLAGIGVGGFLPILAALISELSKPDDRGMNICFLESFWAYGWLIALIITWIIISRANWQLAMTVTGIIALILILIAYPLIPRSPRYLMLIGRKDEALNIANKYGLKLPRIKSLKPKLNEQASILFSSENRIVTLALWIVWFTIAMGYYGIFIWLPKSILAAKVPLIRSFQYLLIMTLAQIPGYYSAVILVEKLGRKVILSSYLALTGISSFMYANSTNIMEMTLWGSILSFFDLGSWAALYTYTPEQYPTYIRGIGSSWASAIGRIGAILGPYIVPSLISIGGWYFAFTFFAIIHIIGALAALMGRELRGKEMPEIA</sequence>
<evidence type="ECO:0000259" key="7">
    <source>
        <dbReference type="PROSITE" id="PS50850"/>
    </source>
</evidence>
<dbReference type="InterPro" id="IPR005829">
    <property type="entry name" value="Sugar_transporter_CS"/>
</dbReference>
<dbReference type="EMBL" id="QMQY01000088">
    <property type="protein sequence ID" value="RLE49727.1"/>
    <property type="molecule type" value="Genomic_DNA"/>
</dbReference>
<dbReference type="Gene3D" id="1.20.1250.20">
    <property type="entry name" value="MFS general substrate transporter like domains"/>
    <property type="match status" value="1"/>
</dbReference>
<evidence type="ECO:0000256" key="3">
    <source>
        <dbReference type="ARBA" id="ARBA00022692"/>
    </source>
</evidence>
<feature type="transmembrane region" description="Helical" evidence="6">
    <location>
        <begin position="330"/>
        <end position="350"/>
    </location>
</feature>
<keyword evidence="4 6" id="KW-1133">Transmembrane helix</keyword>
<dbReference type="Proteomes" id="UP000281962">
    <property type="component" value="Unassembled WGS sequence"/>
</dbReference>
<dbReference type="GO" id="GO:0022857">
    <property type="term" value="F:transmembrane transporter activity"/>
    <property type="evidence" value="ECO:0007669"/>
    <property type="project" value="InterPro"/>
</dbReference>
<evidence type="ECO:0000256" key="4">
    <source>
        <dbReference type="ARBA" id="ARBA00022989"/>
    </source>
</evidence>
<dbReference type="CDD" id="cd17316">
    <property type="entry name" value="MFS_SV2_like"/>
    <property type="match status" value="1"/>
</dbReference>
<feature type="transmembrane region" description="Helical" evidence="6">
    <location>
        <begin position="46"/>
        <end position="65"/>
    </location>
</feature>
<evidence type="ECO:0000256" key="5">
    <source>
        <dbReference type="ARBA" id="ARBA00023136"/>
    </source>
</evidence>
<dbReference type="PROSITE" id="PS00217">
    <property type="entry name" value="SUGAR_TRANSPORT_2"/>
    <property type="match status" value="1"/>
</dbReference>
<feature type="transmembrane region" description="Helical" evidence="6">
    <location>
        <begin position="106"/>
        <end position="128"/>
    </location>
</feature>
<feature type="non-terminal residue" evidence="8">
    <location>
        <position position="1"/>
    </location>
</feature>
<keyword evidence="5 6" id="KW-0472">Membrane</keyword>
<comment type="caution">
    <text evidence="8">The sequence shown here is derived from an EMBL/GenBank/DDBJ whole genome shotgun (WGS) entry which is preliminary data.</text>
</comment>
<dbReference type="Pfam" id="PF00083">
    <property type="entry name" value="Sugar_tr"/>
    <property type="match status" value="1"/>
</dbReference>
<dbReference type="InterPro" id="IPR036259">
    <property type="entry name" value="MFS_trans_sf"/>
</dbReference>
<feature type="transmembrane region" description="Helical" evidence="6">
    <location>
        <begin position="206"/>
        <end position="229"/>
    </location>
</feature>
<feature type="transmembrane region" description="Helical" evidence="6">
    <location>
        <begin position="244"/>
        <end position="265"/>
    </location>
</feature>
<feature type="domain" description="Major facilitator superfamily (MFS) profile" evidence="7">
    <location>
        <begin position="1"/>
        <end position="385"/>
    </location>
</feature>
<organism evidence="8 9">
    <name type="scientific">Thermoproteota archaeon</name>
    <dbReference type="NCBI Taxonomy" id="2056631"/>
    <lineage>
        <taxon>Archaea</taxon>
        <taxon>Thermoproteota</taxon>
    </lineage>
</organism>
<comment type="subcellular location">
    <subcellularLocation>
        <location evidence="1">Membrane</location>
        <topology evidence="1">Multi-pass membrane protein</topology>
    </subcellularLocation>
</comment>
<feature type="transmembrane region" description="Helical" evidence="6">
    <location>
        <begin position="297"/>
        <end position="318"/>
    </location>
</feature>
<evidence type="ECO:0000256" key="6">
    <source>
        <dbReference type="SAM" id="Phobius"/>
    </source>
</evidence>
<gene>
    <name evidence="8" type="ORF">DRJ21_02200</name>
</gene>
<proteinExistence type="predicted"/>
<dbReference type="PROSITE" id="PS00216">
    <property type="entry name" value="SUGAR_TRANSPORT_1"/>
    <property type="match status" value="2"/>
</dbReference>
<dbReference type="SUPFAM" id="SSF103473">
    <property type="entry name" value="MFS general substrate transporter"/>
    <property type="match status" value="1"/>
</dbReference>
<dbReference type="PANTHER" id="PTHR23511">
    <property type="entry name" value="SYNAPTIC VESICLE GLYCOPROTEIN 2"/>
    <property type="match status" value="1"/>
</dbReference>
<keyword evidence="3 6" id="KW-0812">Transmembrane</keyword>
<name>A0A497ER69_9CREN</name>
<feature type="transmembrane region" description="Helical" evidence="6">
    <location>
        <begin position="356"/>
        <end position="378"/>
    </location>
</feature>
<keyword evidence="2" id="KW-0813">Transport</keyword>
<feature type="transmembrane region" description="Helical" evidence="6">
    <location>
        <begin position="134"/>
        <end position="155"/>
    </location>
</feature>
<evidence type="ECO:0000313" key="9">
    <source>
        <dbReference type="Proteomes" id="UP000281962"/>
    </source>
</evidence>
<dbReference type="InterPro" id="IPR020846">
    <property type="entry name" value="MFS_dom"/>
</dbReference>
<dbReference type="InterPro" id="IPR005828">
    <property type="entry name" value="MFS_sugar_transport-like"/>
</dbReference>
<feature type="transmembrane region" description="Helical" evidence="6">
    <location>
        <begin position="12"/>
        <end position="34"/>
    </location>
</feature>